<keyword evidence="2 4" id="KW-0479">Metal-binding</keyword>
<evidence type="ECO:0000256" key="2">
    <source>
        <dbReference type="ARBA" id="ARBA00022723"/>
    </source>
</evidence>
<dbReference type="Proteomes" id="UP000046155">
    <property type="component" value="Unassembled WGS sequence"/>
</dbReference>
<comment type="function">
    <text evidence="4">Involved in the maturation of [NiFe] hydrogenases. Required for nickel insertion into the metal center of the hydrogenase.</text>
</comment>
<evidence type="ECO:0000313" key="6">
    <source>
        <dbReference type="Proteomes" id="UP000046155"/>
    </source>
</evidence>
<dbReference type="OrthoDB" id="9800361at2"/>
<reference evidence="6" key="1">
    <citation type="submission" date="2015-01" db="EMBL/GenBank/DDBJ databases">
        <authorList>
            <person name="Manzoor Shahid"/>
            <person name="Zubair Saima"/>
        </authorList>
    </citation>
    <scope>NUCLEOTIDE SEQUENCE [LARGE SCALE GENOMIC DNA]</scope>
    <source>
        <strain evidence="6">Sp3</strain>
    </source>
</reference>
<dbReference type="GO" id="GO:0008270">
    <property type="term" value="F:zinc ion binding"/>
    <property type="evidence" value="ECO:0007669"/>
    <property type="project" value="UniProtKB-UniRule"/>
</dbReference>
<protein>
    <recommendedName>
        <fullName evidence="4">Hydrogenase maturation factor HypA</fullName>
    </recommendedName>
</protein>
<dbReference type="EMBL" id="CDRZ01000233">
    <property type="protein sequence ID" value="CEO89107.1"/>
    <property type="molecule type" value="Genomic_DNA"/>
</dbReference>
<dbReference type="GO" id="GO:0016151">
    <property type="term" value="F:nickel cation binding"/>
    <property type="evidence" value="ECO:0007669"/>
    <property type="project" value="UniProtKB-UniRule"/>
</dbReference>
<evidence type="ECO:0000256" key="1">
    <source>
        <dbReference type="ARBA" id="ARBA00022596"/>
    </source>
</evidence>
<feature type="binding site" evidence="4">
    <location>
        <position position="92"/>
    </location>
    <ligand>
        <name>Zn(2+)</name>
        <dbReference type="ChEBI" id="CHEBI:29105"/>
    </ligand>
</feature>
<name>A0A0B7MN23_9FIRM</name>
<sequence>MHELSLMIGVVDQLRKSAAEHNINKITKVMLVVGDMTMAVPDALQFAFESFQDEELFRDAVLEIKKEPVRGECKDCHHNFDIKDFVFLCPSCNSPHVRVASGRQLYIDYYEGD</sequence>
<keyword evidence="1 4" id="KW-0533">Nickel</keyword>
<dbReference type="Gene3D" id="3.30.2320.80">
    <property type="match status" value="1"/>
</dbReference>
<dbReference type="GO" id="GO:0051604">
    <property type="term" value="P:protein maturation"/>
    <property type="evidence" value="ECO:0007669"/>
    <property type="project" value="InterPro"/>
</dbReference>
<gene>
    <name evidence="4 5" type="primary">hypA</name>
    <name evidence="5" type="ORF">SSCH_370005</name>
</gene>
<proteinExistence type="inferred from homology"/>
<dbReference type="PANTHER" id="PTHR34535">
    <property type="entry name" value="HYDROGENASE MATURATION FACTOR HYPA"/>
    <property type="match status" value="1"/>
</dbReference>
<comment type="similarity">
    <text evidence="4">Belongs to the HypA/HybF family.</text>
</comment>
<evidence type="ECO:0000256" key="3">
    <source>
        <dbReference type="ARBA" id="ARBA00022833"/>
    </source>
</evidence>
<keyword evidence="3 4" id="KW-0862">Zinc</keyword>
<organism evidence="5 6">
    <name type="scientific">Syntrophaceticus schinkii</name>
    <dbReference type="NCBI Taxonomy" id="499207"/>
    <lineage>
        <taxon>Bacteria</taxon>
        <taxon>Bacillati</taxon>
        <taxon>Bacillota</taxon>
        <taxon>Clostridia</taxon>
        <taxon>Thermoanaerobacterales</taxon>
        <taxon>Thermoanaerobacterales Family III. Incertae Sedis</taxon>
        <taxon>Syntrophaceticus</taxon>
    </lineage>
</organism>
<evidence type="ECO:0000256" key="4">
    <source>
        <dbReference type="HAMAP-Rule" id="MF_00213"/>
    </source>
</evidence>
<keyword evidence="6" id="KW-1185">Reference proteome</keyword>
<dbReference type="NCBIfam" id="TIGR00100">
    <property type="entry name" value="hypA"/>
    <property type="match status" value="1"/>
</dbReference>
<dbReference type="AlphaFoldDB" id="A0A0B7MN23"/>
<dbReference type="PANTHER" id="PTHR34535:SF3">
    <property type="entry name" value="HYDROGENASE MATURATION FACTOR HYPA"/>
    <property type="match status" value="1"/>
</dbReference>
<evidence type="ECO:0000313" key="5">
    <source>
        <dbReference type="EMBL" id="CEO89107.1"/>
    </source>
</evidence>
<dbReference type="HAMAP" id="MF_00213">
    <property type="entry name" value="HypA_HybF"/>
    <property type="match status" value="1"/>
</dbReference>
<feature type="binding site" evidence="4">
    <location>
        <position position="89"/>
    </location>
    <ligand>
        <name>Zn(2+)</name>
        <dbReference type="ChEBI" id="CHEBI:29105"/>
    </ligand>
</feature>
<feature type="binding site" evidence="4">
    <location>
        <position position="76"/>
    </location>
    <ligand>
        <name>Zn(2+)</name>
        <dbReference type="ChEBI" id="CHEBI:29105"/>
    </ligand>
</feature>
<dbReference type="PIRSF" id="PIRSF004761">
    <property type="entry name" value="Hydrgn_mat_HypA"/>
    <property type="match status" value="1"/>
</dbReference>
<dbReference type="Pfam" id="PF01155">
    <property type="entry name" value="HypA"/>
    <property type="match status" value="1"/>
</dbReference>
<accession>A0A0B7MN23</accession>
<feature type="binding site" evidence="4">
    <location>
        <position position="2"/>
    </location>
    <ligand>
        <name>Ni(2+)</name>
        <dbReference type="ChEBI" id="CHEBI:49786"/>
    </ligand>
</feature>
<dbReference type="InterPro" id="IPR000688">
    <property type="entry name" value="HypA/HybF"/>
</dbReference>
<feature type="binding site" evidence="4">
    <location>
        <position position="73"/>
    </location>
    <ligand>
        <name>Zn(2+)</name>
        <dbReference type="ChEBI" id="CHEBI:29105"/>
    </ligand>
</feature>